<organism evidence="1">
    <name type="scientific">Arundo donax</name>
    <name type="common">Giant reed</name>
    <name type="synonym">Donax arundinaceus</name>
    <dbReference type="NCBI Taxonomy" id="35708"/>
    <lineage>
        <taxon>Eukaryota</taxon>
        <taxon>Viridiplantae</taxon>
        <taxon>Streptophyta</taxon>
        <taxon>Embryophyta</taxon>
        <taxon>Tracheophyta</taxon>
        <taxon>Spermatophyta</taxon>
        <taxon>Magnoliopsida</taxon>
        <taxon>Liliopsida</taxon>
        <taxon>Poales</taxon>
        <taxon>Poaceae</taxon>
        <taxon>PACMAD clade</taxon>
        <taxon>Arundinoideae</taxon>
        <taxon>Arundineae</taxon>
        <taxon>Arundo</taxon>
    </lineage>
</organism>
<accession>A0A0A8ZGE0</accession>
<evidence type="ECO:0000313" key="1">
    <source>
        <dbReference type="EMBL" id="JAD35805.1"/>
    </source>
</evidence>
<reference evidence="1" key="1">
    <citation type="submission" date="2014-09" db="EMBL/GenBank/DDBJ databases">
        <authorList>
            <person name="Magalhaes I.L.F."/>
            <person name="Oliveira U."/>
            <person name="Santos F.R."/>
            <person name="Vidigal T.H.D.A."/>
            <person name="Brescovit A.D."/>
            <person name="Santos A.J."/>
        </authorList>
    </citation>
    <scope>NUCLEOTIDE SEQUENCE</scope>
    <source>
        <tissue evidence="1">Shoot tissue taken approximately 20 cm above the soil surface</tissue>
    </source>
</reference>
<dbReference type="EMBL" id="GBRH01262090">
    <property type="protein sequence ID" value="JAD35805.1"/>
    <property type="molecule type" value="Transcribed_RNA"/>
</dbReference>
<proteinExistence type="predicted"/>
<sequence>MKDLKRWFIKMNSSMYHHFFVTTPCLNMGPEAYSQRNYFQMIKLQRLSNSTSQYI</sequence>
<name>A0A0A8ZGE0_ARUDO</name>
<reference evidence="1" key="2">
    <citation type="journal article" date="2015" name="Data Brief">
        <title>Shoot transcriptome of the giant reed, Arundo donax.</title>
        <authorList>
            <person name="Barrero R.A."/>
            <person name="Guerrero F.D."/>
            <person name="Moolhuijzen P."/>
            <person name="Goolsby J.A."/>
            <person name="Tidwell J."/>
            <person name="Bellgard S.E."/>
            <person name="Bellgard M.I."/>
        </authorList>
    </citation>
    <scope>NUCLEOTIDE SEQUENCE</scope>
    <source>
        <tissue evidence="1">Shoot tissue taken approximately 20 cm above the soil surface</tissue>
    </source>
</reference>
<protein>
    <submittedName>
        <fullName evidence="1">Uncharacterized protein</fullName>
    </submittedName>
</protein>
<dbReference type="AlphaFoldDB" id="A0A0A8ZGE0"/>